<evidence type="ECO:0000313" key="2">
    <source>
        <dbReference type="EMBL" id="QJA99414.1"/>
    </source>
</evidence>
<dbReference type="EMBL" id="MT143649">
    <property type="protein sequence ID" value="QJA99414.1"/>
    <property type="molecule type" value="Genomic_DNA"/>
</dbReference>
<feature type="coiled-coil region" evidence="1">
    <location>
        <begin position="463"/>
        <end position="490"/>
    </location>
</feature>
<reference evidence="2" key="1">
    <citation type="submission" date="2020-03" db="EMBL/GenBank/DDBJ databases">
        <title>The deep terrestrial virosphere.</title>
        <authorList>
            <person name="Holmfeldt K."/>
            <person name="Nilsson E."/>
            <person name="Simone D."/>
            <person name="Lopez-Fernandez M."/>
            <person name="Wu X."/>
            <person name="de Brujin I."/>
            <person name="Lundin D."/>
            <person name="Andersson A."/>
            <person name="Bertilsson S."/>
            <person name="Dopson M."/>
        </authorList>
    </citation>
    <scope>NUCLEOTIDE SEQUENCE</scope>
    <source>
        <strain evidence="2">MM171A01060</strain>
    </source>
</reference>
<keyword evidence="1" id="KW-0175">Coiled coil</keyword>
<proteinExistence type="predicted"/>
<evidence type="ECO:0000256" key="1">
    <source>
        <dbReference type="SAM" id="Coils"/>
    </source>
</evidence>
<accession>A0A6M3M0H6</accession>
<sequence>MGIADRIEGTIENWRTKFGEALKSFLIEFLSLGFDAFFNVLGKAFAPLLKPLVNLAKTTDMPDELKPLLEEIENPKGEVAAMLGASAAGAGTGGLISSTLGPILLKYCQYNIQAKIRQYLPPEAQLIVAMWRGELTRSEVDEILKKLGYEDEWIDKVEKIYKFLPSASDIVSWYAREVYEPDMISRYGLDSELPAYEGTDFSKIGVDAKQAKNYWMAHWIHASYMQIREMIHRGVLTKDKTMPAPPTTEAGWIARDAEGTEAAFDWYRLVEIPPFWRDRLTEMMFEVPTRVDVRRWWDMRTIDEERLRSIYHSQGYHGKDLDDYILWTKVYVAFPDLVARWKNGWITEEEVRSELATLGMPPDRVEEMIQTKIKPVGPERVEGEKNLTKAEIYAGVKKGVISWDDGLELLQDLGYDADEAEFILRVRVGALEGSPDTFMEFKEWTQKYKQAMGLKANIPPAELLEAGKALREAEAALKEAEEKKGKGKADTALYKAVSDATYRYKQLLAKFKET</sequence>
<protein>
    <submittedName>
        <fullName evidence="2">Uncharacterized protein</fullName>
    </submittedName>
</protein>
<name>A0A6M3M0H6_9ZZZZ</name>
<organism evidence="2">
    <name type="scientific">viral metagenome</name>
    <dbReference type="NCBI Taxonomy" id="1070528"/>
    <lineage>
        <taxon>unclassified sequences</taxon>
        <taxon>metagenomes</taxon>
        <taxon>organismal metagenomes</taxon>
    </lineage>
</organism>
<gene>
    <name evidence="2" type="ORF">MM171A01060_0010</name>
</gene>
<dbReference type="AlphaFoldDB" id="A0A6M3M0H6"/>